<evidence type="ECO:0000256" key="2">
    <source>
        <dbReference type="ARBA" id="ARBA00022737"/>
    </source>
</evidence>
<reference evidence="4 5" key="1">
    <citation type="submission" date="2016-10" db="EMBL/GenBank/DDBJ databases">
        <authorList>
            <person name="de Groot N.N."/>
        </authorList>
    </citation>
    <scope>NUCLEOTIDE SEQUENCE [LARGE SCALE GENOMIC DNA]</scope>
    <source>
        <strain evidence="4 5">DSM 16619</strain>
    </source>
</reference>
<keyword evidence="1" id="KW-0433">Leucine-rich repeat</keyword>
<dbReference type="PANTHER" id="PTHR48051">
    <property type="match status" value="1"/>
</dbReference>
<sequence>MPSLATLFARDPHTPRSETVSPSASPAATNPFAKAAGSKPASRSLPASPHAQALPPRSSGGATAAGALVPRDAALGLARWKQDLQRWCDADPHRARSSHSRRFACLPAWGRKSSDDLPLLAEQRETAMQRVLECHAQGADGRSLDLKWLSLSSLPPGLDRLPHLETLDLSNNIGLFAVPEELARCQSLRRLAVRNGLVAEVPSSIFQLPNLEILDLSANPHLMALPDAVAQAPRLRTLQLSHCNLSRLPEGMANMPALQVLDVSHNLELHALPPGLLGRKIALSLQGTPVALMDSLLQPLAVSPAQRAEWQNHLAPLSEDWQQRQPSLQPGGPARAAVDRACSALSLQLRTDRMDPARAEAAWADANAAVQGWLSAGLPITRERLVEIGWRMNGRPSGGPQLRAVEVQAVPAGPHGFDVAVAEHLDHPRVGSLPGHLDALEQWLGAGSATAGAALDAVEHSALLYRALVSLRPFDEGSAPAALMAMDWALQRQGLPPVTGDGSAQLAMALAGAAFFPSSGDADVPEPLIAAMVQGMQETARTASGG</sequence>
<feature type="compositionally biased region" description="Polar residues" evidence="3">
    <location>
        <begin position="17"/>
        <end position="28"/>
    </location>
</feature>
<dbReference type="EMBL" id="FMZC01000004">
    <property type="protein sequence ID" value="SDD11177.1"/>
    <property type="molecule type" value="Genomic_DNA"/>
</dbReference>
<evidence type="ECO:0000256" key="3">
    <source>
        <dbReference type="SAM" id="MobiDB-lite"/>
    </source>
</evidence>
<gene>
    <name evidence="4" type="ORF">SAMN05192589_104324</name>
</gene>
<organism evidence="4 5">
    <name type="scientific">Paracidovorax valerianellae</name>
    <dbReference type="NCBI Taxonomy" id="187868"/>
    <lineage>
        <taxon>Bacteria</taxon>
        <taxon>Pseudomonadati</taxon>
        <taxon>Pseudomonadota</taxon>
        <taxon>Betaproteobacteria</taxon>
        <taxon>Burkholderiales</taxon>
        <taxon>Comamonadaceae</taxon>
        <taxon>Paracidovorax</taxon>
    </lineage>
</organism>
<dbReference type="PANTHER" id="PTHR48051:SF1">
    <property type="entry name" value="RAS SUPPRESSOR PROTEIN 1"/>
    <property type="match status" value="1"/>
</dbReference>
<evidence type="ECO:0000313" key="4">
    <source>
        <dbReference type="EMBL" id="SDD11177.1"/>
    </source>
</evidence>
<keyword evidence="2" id="KW-0677">Repeat</keyword>
<dbReference type="AlphaFoldDB" id="A0A1G6S4W0"/>
<proteinExistence type="predicted"/>
<dbReference type="InterPro" id="IPR053674">
    <property type="entry name" value="RLCK_Uridylyltransferase"/>
</dbReference>
<dbReference type="OrthoDB" id="8809007at2"/>
<dbReference type="Gene3D" id="3.80.10.10">
    <property type="entry name" value="Ribonuclease Inhibitor"/>
    <property type="match status" value="1"/>
</dbReference>
<dbReference type="SMART" id="SM00369">
    <property type="entry name" value="LRR_TYP"/>
    <property type="match status" value="4"/>
</dbReference>
<dbReference type="Proteomes" id="UP000198781">
    <property type="component" value="Unassembled WGS sequence"/>
</dbReference>
<dbReference type="STRING" id="187868.SAMN05192589_104324"/>
<dbReference type="Gene3D" id="1.10.3290.10">
    <property type="entry name" value="Fido-like domain"/>
    <property type="match status" value="1"/>
</dbReference>
<feature type="region of interest" description="Disordered" evidence="3">
    <location>
        <begin position="1"/>
        <end position="64"/>
    </location>
</feature>
<evidence type="ECO:0000313" key="5">
    <source>
        <dbReference type="Proteomes" id="UP000198781"/>
    </source>
</evidence>
<dbReference type="Pfam" id="PF13855">
    <property type="entry name" value="LRR_8"/>
    <property type="match status" value="1"/>
</dbReference>
<name>A0A1G6S4W0_9BURK</name>
<dbReference type="InterPro" id="IPR050216">
    <property type="entry name" value="LRR_domain-containing"/>
</dbReference>
<evidence type="ECO:0000256" key="1">
    <source>
        <dbReference type="ARBA" id="ARBA00022614"/>
    </source>
</evidence>
<dbReference type="NCBIfam" id="NF041381">
    <property type="entry name" value="XopAC"/>
    <property type="match status" value="1"/>
</dbReference>
<dbReference type="GO" id="GO:0005737">
    <property type="term" value="C:cytoplasm"/>
    <property type="evidence" value="ECO:0007669"/>
    <property type="project" value="TreeGrafter"/>
</dbReference>
<dbReference type="InterPro" id="IPR001611">
    <property type="entry name" value="Leu-rich_rpt"/>
</dbReference>
<keyword evidence="5" id="KW-1185">Reference proteome</keyword>
<dbReference type="InterPro" id="IPR032675">
    <property type="entry name" value="LRR_dom_sf"/>
</dbReference>
<dbReference type="SUPFAM" id="SSF52047">
    <property type="entry name" value="RNI-like"/>
    <property type="match status" value="1"/>
</dbReference>
<protein>
    <submittedName>
        <fullName evidence="4">Leucine rich repeat-containing protein</fullName>
    </submittedName>
</protein>
<accession>A0A1G6S4W0</accession>
<dbReference type="InterPro" id="IPR036597">
    <property type="entry name" value="Fido-like_dom_sf"/>
</dbReference>
<dbReference type="RefSeq" id="WP_092742674.1">
    <property type="nucleotide sequence ID" value="NZ_FMZC01000004.1"/>
</dbReference>
<dbReference type="InterPro" id="IPR003591">
    <property type="entry name" value="Leu-rich_rpt_typical-subtyp"/>
</dbReference>